<sequence>MGMPAGGGSGATSRSHGNDCGGFCGNSMTKCQLYQQAARSFRYLVSNWDQATVLGSPSQMVPMRIIPTLLIGLKEISLGLFKDPKLSTLIVPKSL</sequence>
<name>A0A5E4FGC7_PRUDU</name>
<accession>A0A5E4FGC7</accession>
<proteinExistence type="predicted"/>
<dbReference type="AlphaFoldDB" id="A0A5E4FGC7"/>
<dbReference type="InParanoid" id="A0A5E4FGC7"/>
<gene>
    <name evidence="1" type="ORF">ALMOND_2B023867</name>
</gene>
<reference evidence="2" key="1">
    <citation type="journal article" date="2020" name="Plant J.">
        <title>Transposons played a major role in the diversification between the closely related almond and peach genomes: results from the almond genome sequence.</title>
        <authorList>
            <person name="Alioto T."/>
            <person name="Alexiou K.G."/>
            <person name="Bardil A."/>
            <person name="Barteri F."/>
            <person name="Castanera R."/>
            <person name="Cruz F."/>
            <person name="Dhingra A."/>
            <person name="Duval H."/>
            <person name="Fernandez I Marti A."/>
            <person name="Frias L."/>
            <person name="Galan B."/>
            <person name="Garcia J.L."/>
            <person name="Howad W."/>
            <person name="Gomez-Garrido J."/>
            <person name="Gut M."/>
            <person name="Julca I."/>
            <person name="Morata J."/>
            <person name="Puigdomenech P."/>
            <person name="Ribeca P."/>
            <person name="Rubio Cabetas M.J."/>
            <person name="Vlasova A."/>
            <person name="Wirthensohn M."/>
            <person name="Garcia-Mas J."/>
            <person name="Gabaldon T."/>
            <person name="Casacuberta J.M."/>
            <person name="Arus P."/>
        </authorList>
    </citation>
    <scope>NUCLEOTIDE SEQUENCE [LARGE SCALE GENOMIC DNA]</scope>
    <source>
        <strain evidence="2">cv. Texas</strain>
    </source>
</reference>
<dbReference type="Proteomes" id="UP000327085">
    <property type="component" value="Chromosome 4"/>
</dbReference>
<dbReference type="EMBL" id="CABIKO010000114">
    <property type="protein sequence ID" value="VVA26957.1"/>
    <property type="molecule type" value="Genomic_DNA"/>
</dbReference>
<organism evidence="1 2">
    <name type="scientific">Prunus dulcis</name>
    <name type="common">Almond</name>
    <name type="synonym">Amygdalus dulcis</name>
    <dbReference type="NCBI Taxonomy" id="3755"/>
    <lineage>
        <taxon>Eukaryota</taxon>
        <taxon>Viridiplantae</taxon>
        <taxon>Streptophyta</taxon>
        <taxon>Embryophyta</taxon>
        <taxon>Tracheophyta</taxon>
        <taxon>Spermatophyta</taxon>
        <taxon>Magnoliopsida</taxon>
        <taxon>eudicotyledons</taxon>
        <taxon>Gunneridae</taxon>
        <taxon>Pentapetalae</taxon>
        <taxon>rosids</taxon>
        <taxon>fabids</taxon>
        <taxon>Rosales</taxon>
        <taxon>Rosaceae</taxon>
        <taxon>Amygdaloideae</taxon>
        <taxon>Amygdaleae</taxon>
        <taxon>Prunus</taxon>
    </lineage>
</organism>
<protein>
    <submittedName>
        <fullName evidence="1">Uncharacterized protein</fullName>
    </submittedName>
</protein>
<evidence type="ECO:0000313" key="2">
    <source>
        <dbReference type="Proteomes" id="UP000327085"/>
    </source>
</evidence>
<evidence type="ECO:0000313" key="1">
    <source>
        <dbReference type="EMBL" id="VVA26957.1"/>
    </source>
</evidence>
<dbReference type="Gramene" id="VVA26957">
    <property type="protein sequence ID" value="VVA26957"/>
    <property type="gene ID" value="Prudul26B023867"/>
</dbReference>